<feature type="transmembrane region" description="Helical" evidence="2">
    <location>
        <begin position="65"/>
        <end position="82"/>
    </location>
</feature>
<evidence type="ECO:0000256" key="2">
    <source>
        <dbReference type="SAM" id="Phobius"/>
    </source>
</evidence>
<reference evidence="3 4" key="1">
    <citation type="submission" date="2019-02" db="EMBL/GenBank/DDBJ databases">
        <title>Sequencing the genomes of 1000 actinobacteria strains.</title>
        <authorList>
            <person name="Klenk H.-P."/>
        </authorList>
    </citation>
    <scope>NUCLEOTIDE SEQUENCE [LARGE SCALE GENOMIC DNA]</scope>
    <source>
        <strain evidence="3 4">DSM 45162</strain>
    </source>
</reference>
<dbReference type="AlphaFoldDB" id="A0A4Q7ZS29"/>
<keyword evidence="2" id="KW-0812">Transmembrane</keyword>
<proteinExistence type="predicted"/>
<keyword evidence="2" id="KW-1133">Transmembrane helix</keyword>
<dbReference type="OrthoDB" id="3294897at2"/>
<dbReference type="RefSeq" id="WP_130512089.1">
    <property type="nucleotide sequence ID" value="NZ_SHKY01000001.1"/>
</dbReference>
<dbReference type="Proteomes" id="UP000292564">
    <property type="component" value="Unassembled WGS sequence"/>
</dbReference>
<feature type="compositionally biased region" description="Polar residues" evidence="1">
    <location>
        <begin position="209"/>
        <end position="222"/>
    </location>
</feature>
<keyword evidence="2" id="KW-0472">Membrane</keyword>
<comment type="caution">
    <text evidence="3">The sequence shown here is derived from an EMBL/GenBank/DDBJ whole genome shotgun (WGS) entry which is preliminary data.</text>
</comment>
<gene>
    <name evidence="3" type="ORF">EV385_5552</name>
</gene>
<keyword evidence="4" id="KW-1185">Reference proteome</keyword>
<evidence type="ECO:0000256" key="1">
    <source>
        <dbReference type="SAM" id="MobiDB-lite"/>
    </source>
</evidence>
<feature type="compositionally biased region" description="Low complexity" evidence="1">
    <location>
        <begin position="184"/>
        <end position="199"/>
    </location>
</feature>
<dbReference type="EMBL" id="SHKY01000001">
    <property type="protein sequence ID" value="RZU53621.1"/>
    <property type="molecule type" value="Genomic_DNA"/>
</dbReference>
<feature type="region of interest" description="Disordered" evidence="1">
    <location>
        <begin position="184"/>
        <end position="228"/>
    </location>
</feature>
<feature type="transmembrane region" description="Helical" evidence="2">
    <location>
        <begin position="42"/>
        <end position="59"/>
    </location>
</feature>
<protein>
    <submittedName>
        <fullName evidence="3">Uncharacterized protein</fullName>
    </submittedName>
</protein>
<organism evidence="3 4">
    <name type="scientific">Krasilnikovia cinnamomea</name>
    <dbReference type="NCBI Taxonomy" id="349313"/>
    <lineage>
        <taxon>Bacteria</taxon>
        <taxon>Bacillati</taxon>
        <taxon>Actinomycetota</taxon>
        <taxon>Actinomycetes</taxon>
        <taxon>Micromonosporales</taxon>
        <taxon>Micromonosporaceae</taxon>
        <taxon>Krasilnikovia</taxon>
    </lineage>
</organism>
<evidence type="ECO:0000313" key="4">
    <source>
        <dbReference type="Proteomes" id="UP000292564"/>
    </source>
</evidence>
<sequence length="228" mass="23334">MPHQIPARPDGWQPRSSAVDTIVGHYRAAVAAEGKPDGSGELAALLLLAVVVGGGLWIYTGSVVLATVVPLVLAGGGALVVLGSQRPTSLPADVDVFASRGGAGTLPAGYLVSPGVWDLGMRQRTASVAGTHLQAAAQLCREYPGSVNGLLEFVARIDAVTDSRGAEGQPRVEQLVRAGAAALAGDGPAPARPARARPVSPGPQPPIFHQQSRMPGTTTQMHVSVGRR</sequence>
<name>A0A4Q7ZS29_9ACTN</name>
<evidence type="ECO:0000313" key="3">
    <source>
        <dbReference type="EMBL" id="RZU53621.1"/>
    </source>
</evidence>
<accession>A0A4Q7ZS29</accession>